<accession>A0A418W1A7</accession>
<comment type="caution">
    <text evidence="2">The sequence shown here is derived from an EMBL/GenBank/DDBJ whole genome shotgun (WGS) entry which is preliminary data.</text>
</comment>
<feature type="domain" description="GmrSD restriction endonucleases N-terminal" evidence="1">
    <location>
        <begin position="23"/>
        <end position="169"/>
    </location>
</feature>
<dbReference type="RefSeq" id="WP_119829464.1">
    <property type="nucleotide sequence ID" value="NZ_QYUL01000001.1"/>
</dbReference>
<proteinExistence type="predicted"/>
<name>A0A418W1A7_9PROT</name>
<dbReference type="PANTHER" id="PTHR39639">
    <property type="entry name" value="CHROMOSOME 16, WHOLE GENOME SHOTGUN SEQUENCE"/>
    <property type="match status" value="1"/>
</dbReference>
<dbReference type="PANTHER" id="PTHR39639:SF1">
    <property type="entry name" value="DUF262 DOMAIN-CONTAINING PROTEIN"/>
    <property type="match status" value="1"/>
</dbReference>
<evidence type="ECO:0000259" key="1">
    <source>
        <dbReference type="Pfam" id="PF03235"/>
    </source>
</evidence>
<dbReference type="InterPro" id="IPR004919">
    <property type="entry name" value="GmrSD_N"/>
</dbReference>
<organism evidence="2 3">
    <name type="scientific">Azospirillum cavernae</name>
    <dbReference type="NCBI Taxonomy" id="2320860"/>
    <lineage>
        <taxon>Bacteria</taxon>
        <taxon>Pseudomonadati</taxon>
        <taxon>Pseudomonadota</taxon>
        <taxon>Alphaproteobacteria</taxon>
        <taxon>Rhodospirillales</taxon>
        <taxon>Azospirillaceae</taxon>
        <taxon>Azospirillum</taxon>
    </lineage>
</organism>
<dbReference type="Proteomes" id="UP000283458">
    <property type="component" value="Unassembled WGS sequence"/>
</dbReference>
<evidence type="ECO:0000313" key="3">
    <source>
        <dbReference type="Proteomes" id="UP000283458"/>
    </source>
</evidence>
<sequence>MFKVRPFETKTLSWWHSQQDDIALSPVYQRKGGIWTAQDKSFLIDSIINGYDIPKIYIADFTYVNTSLNENKKAYAVIDGRQRLEAIFDFFNNKITLRDDFVFFDEPSLPLKGLSYRDIKLNYPKIASIYENFNLSVMSVITDEEGKINDLFVRLNKNKPLTGAEIRNAMSGRHPIVIREISRHNFFKKCVRFTTKRGQDLNTAAKILLIEFSGKLVDTKKTHLDRFVEEGEKSQSSDIDRVANRTSSILDAMSEIFSNNDSLLSSQGPIALYYWFVRSIEPSSRRYAREFLNDFELKRKSNRNVAKKNADQADSLLLQYDVLNNSANDAGSLMMRFQILSSLFRDFISKREFHEASVE</sequence>
<gene>
    <name evidence="2" type="ORF">D3877_04130</name>
</gene>
<dbReference type="Pfam" id="PF03235">
    <property type="entry name" value="GmrSD_N"/>
    <property type="match status" value="1"/>
</dbReference>
<dbReference type="OrthoDB" id="9787127at2"/>
<reference evidence="2 3" key="1">
    <citation type="submission" date="2018-09" db="EMBL/GenBank/DDBJ databases">
        <authorList>
            <person name="Zhu H."/>
        </authorList>
    </citation>
    <scope>NUCLEOTIDE SEQUENCE [LARGE SCALE GENOMIC DNA]</scope>
    <source>
        <strain evidence="2 3">K2W22B-5</strain>
    </source>
</reference>
<protein>
    <submittedName>
        <fullName evidence="2">DUF262 domain-containing protein</fullName>
    </submittedName>
</protein>
<evidence type="ECO:0000313" key="2">
    <source>
        <dbReference type="EMBL" id="RJF83823.1"/>
    </source>
</evidence>
<keyword evidence="3" id="KW-1185">Reference proteome</keyword>
<dbReference type="AlphaFoldDB" id="A0A418W1A7"/>
<dbReference type="EMBL" id="QYUL01000001">
    <property type="protein sequence ID" value="RJF83823.1"/>
    <property type="molecule type" value="Genomic_DNA"/>
</dbReference>